<dbReference type="OrthoDB" id="5851642at2759"/>
<dbReference type="InterPro" id="IPR040096">
    <property type="entry name" value="Ric1"/>
</dbReference>
<reference evidence="2 3" key="1">
    <citation type="submission" date="2015-09" db="EMBL/GenBank/DDBJ databases">
        <title>Draft genome of the parasitic nematode Teladorsagia circumcincta isolate WARC Sus (inbred).</title>
        <authorList>
            <person name="Mitreva M."/>
        </authorList>
    </citation>
    <scope>NUCLEOTIDE SEQUENCE [LARGE SCALE GENOMIC DNA]</scope>
    <source>
        <strain evidence="2 3">S</strain>
    </source>
</reference>
<dbReference type="AlphaFoldDB" id="A0A2G9USW4"/>
<proteinExistence type="predicted"/>
<organism evidence="2 3">
    <name type="scientific">Teladorsagia circumcincta</name>
    <name type="common">Brown stomach worm</name>
    <name type="synonym">Ostertagia circumcincta</name>
    <dbReference type="NCBI Taxonomy" id="45464"/>
    <lineage>
        <taxon>Eukaryota</taxon>
        <taxon>Metazoa</taxon>
        <taxon>Ecdysozoa</taxon>
        <taxon>Nematoda</taxon>
        <taxon>Chromadorea</taxon>
        <taxon>Rhabditida</taxon>
        <taxon>Rhabditina</taxon>
        <taxon>Rhabditomorpha</taxon>
        <taxon>Strongyloidea</taxon>
        <taxon>Trichostrongylidae</taxon>
        <taxon>Teladorsagia</taxon>
    </lineage>
</organism>
<evidence type="ECO:0000313" key="3">
    <source>
        <dbReference type="Proteomes" id="UP000230423"/>
    </source>
</evidence>
<protein>
    <submittedName>
        <fullName evidence="2">Uncharacterized protein</fullName>
    </submittedName>
</protein>
<dbReference type="GO" id="GO:0034066">
    <property type="term" value="C:Ric1-Rgp1 guanyl-nucleotide exchange factor complex"/>
    <property type="evidence" value="ECO:0007669"/>
    <property type="project" value="InterPro"/>
</dbReference>
<dbReference type="GO" id="GO:0005829">
    <property type="term" value="C:cytosol"/>
    <property type="evidence" value="ECO:0007669"/>
    <property type="project" value="TreeGrafter"/>
</dbReference>
<dbReference type="GO" id="GO:0006886">
    <property type="term" value="P:intracellular protein transport"/>
    <property type="evidence" value="ECO:0007669"/>
    <property type="project" value="InterPro"/>
</dbReference>
<keyword evidence="3" id="KW-1185">Reference proteome</keyword>
<evidence type="ECO:0000313" key="2">
    <source>
        <dbReference type="EMBL" id="PIO73358.1"/>
    </source>
</evidence>
<gene>
    <name evidence="2" type="ORF">TELCIR_04666</name>
</gene>
<feature type="region of interest" description="Disordered" evidence="1">
    <location>
        <begin position="122"/>
        <end position="181"/>
    </location>
</feature>
<name>A0A2G9USW4_TELCI</name>
<dbReference type="PANTHER" id="PTHR22746">
    <property type="entry name" value="RAB6A-GEF COMPLEX PARTNER PROTEIN 1"/>
    <property type="match status" value="1"/>
</dbReference>
<sequence length="199" mass="21695">MTSEFEGLKLLVGETSNKGSAESLAQMSHLMSWFSATGCLDWIFLICVVSRDIVQLRREINPESAKKAGVDALKHTMSGCDDLLEWARQNCLGYVSILHVYAAHLDITAEAVGLPRQGAMRKLSHGKTANSTEKAPPFNLQSPPTGRIARSSRASVSNPKLQESFGLPGKRGRERSRSVDRAAEYVVGSTEQDNSCTIT</sequence>
<feature type="compositionally biased region" description="Polar residues" evidence="1">
    <location>
        <begin position="127"/>
        <end position="144"/>
    </location>
</feature>
<dbReference type="PANTHER" id="PTHR22746:SF10">
    <property type="entry name" value="GUANINE NUCLEOTIDE EXCHANGE FACTOR SUBUNIT RIC1"/>
    <property type="match status" value="1"/>
</dbReference>
<feature type="compositionally biased region" description="Polar residues" evidence="1">
    <location>
        <begin position="152"/>
        <end position="161"/>
    </location>
</feature>
<dbReference type="EMBL" id="KZ345472">
    <property type="protein sequence ID" value="PIO73358.1"/>
    <property type="molecule type" value="Genomic_DNA"/>
</dbReference>
<dbReference type="Proteomes" id="UP000230423">
    <property type="component" value="Unassembled WGS sequence"/>
</dbReference>
<accession>A0A2G9USW4</accession>
<evidence type="ECO:0000256" key="1">
    <source>
        <dbReference type="SAM" id="MobiDB-lite"/>
    </source>
</evidence>
<dbReference type="GO" id="GO:0042147">
    <property type="term" value="P:retrograde transport, endosome to Golgi"/>
    <property type="evidence" value="ECO:0007669"/>
    <property type="project" value="TreeGrafter"/>
</dbReference>
<dbReference type="GO" id="GO:0000139">
    <property type="term" value="C:Golgi membrane"/>
    <property type="evidence" value="ECO:0007669"/>
    <property type="project" value="TreeGrafter"/>
</dbReference>